<dbReference type="KEGG" id="blac:94347888"/>
<keyword evidence="2" id="KW-1185">Reference proteome</keyword>
<accession>A0A976ICZ4</accession>
<dbReference type="GeneID" id="94347888"/>
<name>A0A976ICZ4_BRELC</name>
<comment type="caution">
    <text evidence="1">The sequence shown here is derived from an EMBL/GenBank/DDBJ whole genome shotgun (WGS) entry which is preliminary data.</text>
</comment>
<organism evidence="1 2">
    <name type="scientific">Bremia lactucae</name>
    <name type="common">Lettuce downy mildew</name>
    <dbReference type="NCBI Taxonomy" id="4779"/>
    <lineage>
        <taxon>Eukaryota</taxon>
        <taxon>Sar</taxon>
        <taxon>Stramenopiles</taxon>
        <taxon>Oomycota</taxon>
        <taxon>Peronosporomycetes</taxon>
        <taxon>Peronosporales</taxon>
        <taxon>Peronosporaceae</taxon>
        <taxon>Bremia</taxon>
    </lineage>
</organism>
<dbReference type="EMBL" id="SHOA02000014">
    <property type="protein sequence ID" value="TDH67352.1"/>
    <property type="molecule type" value="Genomic_DNA"/>
</dbReference>
<dbReference type="RefSeq" id="XP_067816851.1">
    <property type="nucleotide sequence ID" value="XM_067962217.1"/>
</dbReference>
<dbReference type="AlphaFoldDB" id="A0A976ICZ4"/>
<evidence type="ECO:0000313" key="2">
    <source>
        <dbReference type="Proteomes" id="UP000294530"/>
    </source>
</evidence>
<gene>
    <name evidence="1" type="ORF">CCR75_004127</name>
</gene>
<evidence type="ECO:0000313" key="1">
    <source>
        <dbReference type="EMBL" id="TDH67352.1"/>
    </source>
</evidence>
<sequence>MDGHGVDGGDEVRAKGKVTWKGATGGWDRKRQSMETIAKAAIVTTSKYGSPLQLNMNPIVTTCT</sequence>
<dbReference type="Proteomes" id="UP000294530">
    <property type="component" value="Unassembled WGS sequence"/>
</dbReference>
<protein>
    <submittedName>
        <fullName evidence="1">Uncharacterized protein</fullName>
    </submittedName>
</protein>
<proteinExistence type="predicted"/>
<reference evidence="1 2" key="1">
    <citation type="journal article" date="2021" name="Genome Biol.">
        <title>AFLAP: assembly-free linkage analysis pipeline using k-mers from genome sequencing data.</title>
        <authorList>
            <person name="Fletcher K."/>
            <person name="Zhang L."/>
            <person name="Gil J."/>
            <person name="Han R."/>
            <person name="Cavanaugh K."/>
            <person name="Michelmore R."/>
        </authorList>
    </citation>
    <scope>NUCLEOTIDE SEQUENCE [LARGE SCALE GENOMIC DNA]</scope>
    <source>
        <strain evidence="1 2">SF5</strain>
    </source>
</reference>